<gene>
    <name evidence="2" type="ORF">C1I95_16025</name>
</gene>
<evidence type="ECO:0000313" key="3">
    <source>
        <dbReference type="Proteomes" id="UP000248924"/>
    </source>
</evidence>
<accession>A0A2W2EJW0</accession>
<organism evidence="2 3">
    <name type="scientific">Micromonospora craterilacus</name>
    <dbReference type="NCBI Taxonomy" id="1655439"/>
    <lineage>
        <taxon>Bacteria</taxon>
        <taxon>Bacillati</taxon>
        <taxon>Actinomycetota</taxon>
        <taxon>Actinomycetes</taxon>
        <taxon>Micromonosporales</taxon>
        <taxon>Micromonosporaceae</taxon>
        <taxon>Micromonospora</taxon>
    </lineage>
</organism>
<dbReference type="AlphaFoldDB" id="A0A2W2EJW0"/>
<name>A0A2W2EJW0_9ACTN</name>
<dbReference type="OrthoDB" id="3392819at2"/>
<evidence type="ECO:0000313" key="2">
    <source>
        <dbReference type="EMBL" id="PZG17219.1"/>
    </source>
</evidence>
<sequence length="139" mass="14356">MSSTTVHPVSTTTSNLRRRAAGVAATVVACAVIWIVGAIAGVDYAVRSPGQPEMVVNLIPVIVFSLGSALLGWAALAILERVAGHRATGIWFALAVVVTLLSFAPLFQVDATGGAKVALGVMHLVVPAVLIALLPKRDH</sequence>
<feature type="transmembrane region" description="Helical" evidence="1">
    <location>
        <begin position="54"/>
        <end position="78"/>
    </location>
</feature>
<keyword evidence="1" id="KW-1133">Transmembrane helix</keyword>
<comment type="caution">
    <text evidence="2">The sequence shown here is derived from an EMBL/GenBank/DDBJ whole genome shotgun (WGS) entry which is preliminary data.</text>
</comment>
<reference evidence="2 3" key="1">
    <citation type="submission" date="2018-01" db="EMBL/GenBank/DDBJ databases">
        <title>Draft genome sequence of Jishengella sp. NA12.</title>
        <authorList>
            <person name="Sahin N."/>
            <person name="Ay H."/>
            <person name="Saygin H."/>
        </authorList>
    </citation>
    <scope>NUCLEOTIDE SEQUENCE [LARGE SCALE GENOMIC DNA]</scope>
    <source>
        <strain evidence="2 3">NA12</strain>
    </source>
</reference>
<dbReference type="InterPro" id="IPR045713">
    <property type="entry name" value="DUF6069"/>
</dbReference>
<feature type="transmembrane region" description="Helical" evidence="1">
    <location>
        <begin position="90"/>
        <end position="109"/>
    </location>
</feature>
<protein>
    <submittedName>
        <fullName evidence="2">Uncharacterized protein</fullName>
    </submittedName>
</protein>
<feature type="transmembrane region" description="Helical" evidence="1">
    <location>
        <begin position="115"/>
        <end position="134"/>
    </location>
</feature>
<keyword evidence="3" id="KW-1185">Reference proteome</keyword>
<dbReference type="Pfam" id="PF19545">
    <property type="entry name" value="DUF6069"/>
    <property type="match status" value="1"/>
</dbReference>
<feature type="transmembrane region" description="Helical" evidence="1">
    <location>
        <begin position="20"/>
        <end position="42"/>
    </location>
</feature>
<dbReference type="Proteomes" id="UP000248924">
    <property type="component" value="Unassembled WGS sequence"/>
</dbReference>
<evidence type="ECO:0000256" key="1">
    <source>
        <dbReference type="SAM" id="Phobius"/>
    </source>
</evidence>
<dbReference type="EMBL" id="POTY01000091">
    <property type="protein sequence ID" value="PZG17219.1"/>
    <property type="molecule type" value="Genomic_DNA"/>
</dbReference>
<dbReference type="RefSeq" id="WP_111214641.1">
    <property type="nucleotide sequence ID" value="NZ_POTY01000091.1"/>
</dbReference>
<proteinExistence type="predicted"/>
<keyword evidence="1" id="KW-0812">Transmembrane</keyword>
<keyword evidence="1" id="KW-0472">Membrane</keyword>